<dbReference type="Pfam" id="PF00482">
    <property type="entry name" value="T2SSF"/>
    <property type="match status" value="2"/>
</dbReference>
<keyword evidence="3" id="KW-1003">Cell membrane</keyword>
<dbReference type="InterPro" id="IPR018076">
    <property type="entry name" value="T2SS_GspF_dom"/>
</dbReference>
<keyword evidence="6 8" id="KW-1133">Transmembrane helix</keyword>
<comment type="caution">
    <text evidence="10">The sequence shown here is derived from an EMBL/GenBank/DDBJ whole genome shotgun (WGS) entry which is preliminary data.</text>
</comment>
<feature type="domain" description="Type II secretion system protein GspF" evidence="9">
    <location>
        <begin position="268"/>
        <end position="390"/>
    </location>
</feature>
<evidence type="ECO:0000313" key="10">
    <source>
        <dbReference type="EMBL" id="OGM04404.1"/>
    </source>
</evidence>
<organism evidence="10 11">
    <name type="scientific">Candidatus Woesebacteria bacterium GWA1_42_12</name>
    <dbReference type="NCBI Taxonomy" id="1802472"/>
    <lineage>
        <taxon>Bacteria</taxon>
        <taxon>Candidatus Woeseibacteriota</taxon>
    </lineage>
</organism>
<reference evidence="10 11" key="1">
    <citation type="journal article" date="2016" name="Nat. Commun.">
        <title>Thousands of microbial genomes shed light on interconnected biogeochemical processes in an aquifer system.</title>
        <authorList>
            <person name="Anantharaman K."/>
            <person name="Brown C.T."/>
            <person name="Hug L.A."/>
            <person name="Sharon I."/>
            <person name="Castelle C.J."/>
            <person name="Probst A.J."/>
            <person name="Thomas B.C."/>
            <person name="Singh A."/>
            <person name="Wilkins M.J."/>
            <person name="Karaoz U."/>
            <person name="Brodie E.L."/>
            <person name="Williams K.H."/>
            <person name="Hubbard S.S."/>
            <person name="Banfield J.F."/>
        </authorList>
    </citation>
    <scope>NUCLEOTIDE SEQUENCE [LARGE SCALE GENOMIC DNA]</scope>
</reference>
<dbReference type="PANTHER" id="PTHR30012">
    <property type="entry name" value="GENERAL SECRETION PATHWAY PROTEIN"/>
    <property type="match status" value="1"/>
</dbReference>
<feature type="transmembrane region" description="Helical" evidence="8">
    <location>
        <begin position="371"/>
        <end position="395"/>
    </location>
</feature>
<keyword evidence="4" id="KW-0997">Cell inner membrane</keyword>
<dbReference type="PANTHER" id="PTHR30012:SF0">
    <property type="entry name" value="TYPE II SECRETION SYSTEM PROTEIN F-RELATED"/>
    <property type="match status" value="1"/>
</dbReference>
<dbReference type="PRINTS" id="PR00812">
    <property type="entry name" value="BCTERIALGSPF"/>
</dbReference>
<proteinExistence type="inferred from homology"/>
<sequence>MPLFAYKALDTKGKVLEDTVQATTKKDAATILSANNLKVLTIQNLEGGIGNAVLGGISISEKATFCRFMAIMLRAGLPLPEALEIIRRESTNKRMQKILADISFQTRKGRNLSAVLSQYKEDFDSVFLTIVTAGEHSGTLEKSFDYLAKQLLSSYEFTQKVKGSLMYPAVIIAAMVGEALLMLLFVLPRLSTVFLSLDIELPLATRLILDFGRFVGDNTALTIGVFLGSIVLAVFLFINKNTRSRIFSLIAKLPAVKKMVVEIDVARFARTLSILLKSGVPIIETLEVSAGAVSQPKWKEATKRFSAQVARGKALSEVMLEEKMFPAVLAQAIRTGEETGSMDVVLEDLADFYEKEVDYSLKRITSLLEPVLMLLIGVAVGVMVVLIVTPIYSIVGGLDNAL</sequence>
<dbReference type="InterPro" id="IPR042094">
    <property type="entry name" value="T2SS_GspF_sf"/>
</dbReference>
<dbReference type="FunFam" id="1.20.81.30:FF:000001">
    <property type="entry name" value="Type II secretion system protein F"/>
    <property type="match status" value="2"/>
</dbReference>
<feature type="domain" description="Type II secretion system protein GspF" evidence="9">
    <location>
        <begin position="65"/>
        <end position="188"/>
    </location>
</feature>
<evidence type="ECO:0000256" key="7">
    <source>
        <dbReference type="ARBA" id="ARBA00023136"/>
    </source>
</evidence>
<evidence type="ECO:0000256" key="3">
    <source>
        <dbReference type="ARBA" id="ARBA00022475"/>
    </source>
</evidence>
<protein>
    <recommendedName>
        <fullName evidence="9">Type II secretion system protein GspF domain-containing protein</fullName>
    </recommendedName>
</protein>
<evidence type="ECO:0000313" key="11">
    <source>
        <dbReference type="Proteomes" id="UP000177091"/>
    </source>
</evidence>
<feature type="transmembrane region" description="Helical" evidence="8">
    <location>
        <begin position="165"/>
        <end position="187"/>
    </location>
</feature>
<evidence type="ECO:0000256" key="8">
    <source>
        <dbReference type="SAM" id="Phobius"/>
    </source>
</evidence>
<evidence type="ECO:0000256" key="6">
    <source>
        <dbReference type="ARBA" id="ARBA00022989"/>
    </source>
</evidence>
<dbReference type="Gene3D" id="1.20.81.30">
    <property type="entry name" value="Type II secretion system (T2SS), domain F"/>
    <property type="match status" value="2"/>
</dbReference>
<keyword evidence="5 8" id="KW-0812">Transmembrane</keyword>
<dbReference type="Proteomes" id="UP000177091">
    <property type="component" value="Unassembled WGS sequence"/>
</dbReference>
<evidence type="ECO:0000256" key="1">
    <source>
        <dbReference type="ARBA" id="ARBA00004429"/>
    </source>
</evidence>
<feature type="transmembrane region" description="Helical" evidence="8">
    <location>
        <begin position="219"/>
        <end position="238"/>
    </location>
</feature>
<dbReference type="InterPro" id="IPR003004">
    <property type="entry name" value="GspF/PilC"/>
</dbReference>
<accession>A0A1F7WNI8</accession>
<dbReference type="EMBL" id="MGFK01000014">
    <property type="protein sequence ID" value="OGM04404.1"/>
    <property type="molecule type" value="Genomic_DNA"/>
</dbReference>
<dbReference type="GO" id="GO:0005886">
    <property type="term" value="C:plasma membrane"/>
    <property type="evidence" value="ECO:0007669"/>
    <property type="project" value="UniProtKB-SubCell"/>
</dbReference>
<evidence type="ECO:0000259" key="9">
    <source>
        <dbReference type="Pfam" id="PF00482"/>
    </source>
</evidence>
<name>A0A1F7WNI8_9BACT</name>
<dbReference type="AlphaFoldDB" id="A0A1F7WNI8"/>
<evidence type="ECO:0000256" key="4">
    <source>
        <dbReference type="ARBA" id="ARBA00022519"/>
    </source>
</evidence>
<evidence type="ECO:0000256" key="2">
    <source>
        <dbReference type="ARBA" id="ARBA00005745"/>
    </source>
</evidence>
<comment type="similarity">
    <text evidence="2">Belongs to the GSP F family.</text>
</comment>
<evidence type="ECO:0000256" key="5">
    <source>
        <dbReference type="ARBA" id="ARBA00022692"/>
    </source>
</evidence>
<comment type="subcellular location">
    <subcellularLocation>
        <location evidence="1">Cell inner membrane</location>
        <topology evidence="1">Multi-pass membrane protein</topology>
    </subcellularLocation>
</comment>
<keyword evidence="7 8" id="KW-0472">Membrane</keyword>
<gene>
    <name evidence="10" type="ORF">A2112_01350</name>
</gene>